<feature type="transmembrane region" description="Helical" evidence="1">
    <location>
        <begin position="38"/>
        <end position="58"/>
    </location>
</feature>
<gene>
    <name evidence="2" type="ORF">D6D85_00340</name>
</gene>
<sequence>MNIAFGIMGLFLLILGLWALRENYKHSLGWSEECIKRGNKIVVATLLFSCFLFILMLVG</sequence>
<evidence type="ECO:0000313" key="2">
    <source>
        <dbReference type="EMBL" id="RSN79018.1"/>
    </source>
</evidence>
<protein>
    <submittedName>
        <fullName evidence="2">Uncharacterized protein</fullName>
    </submittedName>
</protein>
<accession>A0A3R9R1T8</accession>
<comment type="caution">
    <text evidence="2">The sequence shown here is derived from an EMBL/GenBank/DDBJ whole genome shotgun (WGS) entry which is preliminary data.</text>
</comment>
<proteinExistence type="predicted"/>
<reference evidence="2 3" key="1">
    <citation type="submission" date="2018-10" db="EMBL/GenBank/DDBJ databases">
        <title>Co-occurring genomic capacity for anaerobic methane metabolism and dissimilatory sulfite reduction discovered in the Korarchaeota.</title>
        <authorList>
            <person name="Mckay L.J."/>
            <person name="Dlakic M."/>
            <person name="Fields M.W."/>
            <person name="Delmont T.O."/>
            <person name="Eren A.M."/>
            <person name="Jay Z.J."/>
            <person name="Klingelsmith K.B."/>
            <person name="Rusch D.B."/>
            <person name="Inskeep W.P."/>
        </authorList>
    </citation>
    <scope>NUCLEOTIDE SEQUENCE [LARGE SCALE GENOMIC DNA]</scope>
    <source>
        <strain evidence="2 3">MDKW</strain>
    </source>
</reference>
<organism evidence="2 3">
    <name type="scientific">Candidatus Methanodesulfokora washburnensis</name>
    <dbReference type="NCBI Taxonomy" id="2478471"/>
    <lineage>
        <taxon>Archaea</taxon>
        <taxon>Thermoproteota</taxon>
        <taxon>Candidatus Korarchaeia</taxon>
        <taxon>Candidatus Korarchaeia incertae sedis</taxon>
        <taxon>Candidatus Methanodesulfokora</taxon>
    </lineage>
</organism>
<dbReference type="Proteomes" id="UP000277582">
    <property type="component" value="Unassembled WGS sequence"/>
</dbReference>
<name>A0A3R9R1T8_9CREN</name>
<keyword evidence="1" id="KW-0812">Transmembrane</keyword>
<dbReference type="EMBL" id="RCOS01000007">
    <property type="protein sequence ID" value="RSN79018.1"/>
    <property type="molecule type" value="Genomic_DNA"/>
</dbReference>
<evidence type="ECO:0000313" key="3">
    <source>
        <dbReference type="Proteomes" id="UP000277582"/>
    </source>
</evidence>
<keyword evidence="1" id="KW-0472">Membrane</keyword>
<keyword evidence="3" id="KW-1185">Reference proteome</keyword>
<dbReference type="AlphaFoldDB" id="A0A3R9R1T8"/>
<keyword evidence="1" id="KW-1133">Transmembrane helix</keyword>
<evidence type="ECO:0000256" key="1">
    <source>
        <dbReference type="SAM" id="Phobius"/>
    </source>
</evidence>